<keyword evidence="1" id="KW-0472">Membrane</keyword>
<sequence>MARIGVAVSGTVFLFFATYILGHTIERFGIDKIFHIAMGVFLALFFSTFLRGAFLVGGIVLGIGCAWEVFQLYMEWSPRITLWYILGDPLFDMLADMAGFTLYWRWIAPHI</sequence>
<feature type="transmembrane region" description="Helical" evidence="1">
    <location>
        <begin position="6"/>
        <end position="25"/>
    </location>
</feature>
<proteinExistence type="predicted"/>
<evidence type="ECO:0000313" key="3">
    <source>
        <dbReference type="Proteomes" id="UP000177811"/>
    </source>
</evidence>
<gene>
    <name evidence="2" type="ORF">A3C16_06005</name>
</gene>
<keyword evidence="1" id="KW-0812">Transmembrane</keyword>
<dbReference type="AlphaFoldDB" id="A0A1G2KTW8"/>
<evidence type="ECO:0000313" key="2">
    <source>
        <dbReference type="EMBL" id="OHA01839.1"/>
    </source>
</evidence>
<dbReference type="Proteomes" id="UP000177811">
    <property type="component" value="Unassembled WGS sequence"/>
</dbReference>
<dbReference type="EMBL" id="MHQL01000053">
    <property type="protein sequence ID" value="OHA01839.1"/>
    <property type="molecule type" value="Genomic_DNA"/>
</dbReference>
<organism evidence="2 3">
    <name type="scientific">Candidatus Sungbacteria bacterium RIFCSPHIGHO2_02_FULL_51_29</name>
    <dbReference type="NCBI Taxonomy" id="1802273"/>
    <lineage>
        <taxon>Bacteria</taxon>
        <taxon>Candidatus Sungiibacteriota</taxon>
    </lineage>
</organism>
<name>A0A1G2KTW8_9BACT</name>
<keyword evidence="1" id="KW-1133">Transmembrane helix</keyword>
<protein>
    <submittedName>
        <fullName evidence="2">Uncharacterized protein</fullName>
    </submittedName>
</protein>
<evidence type="ECO:0000256" key="1">
    <source>
        <dbReference type="SAM" id="Phobius"/>
    </source>
</evidence>
<accession>A0A1G2KTW8</accession>
<feature type="transmembrane region" description="Helical" evidence="1">
    <location>
        <begin position="37"/>
        <end position="70"/>
    </location>
</feature>
<comment type="caution">
    <text evidence="2">The sequence shown here is derived from an EMBL/GenBank/DDBJ whole genome shotgun (WGS) entry which is preliminary data.</text>
</comment>
<reference evidence="2 3" key="1">
    <citation type="journal article" date="2016" name="Nat. Commun.">
        <title>Thousands of microbial genomes shed light on interconnected biogeochemical processes in an aquifer system.</title>
        <authorList>
            <person name="Anantharaman K."/>
            <person name="Brown C.T."/>
            <person name="Hug L.A."/>
            <person name="Sharon I."/>
            <person name="Castelle C.J."/>
            <person name="Probst A.J."/>
            <person name="Thomas B.C."/>
            <person name="Singh A."/>
            <person name="Wilkins M.J."/>
            <person name="Karaoz U."/>
            <person name="Brodie E.L."/>
            <person name="Williams K.H."/>
            <person name="Hubbard S.S."/>
            <person name="Banfield J.F."/>
        </authorList>
    </citation>
    <scope>NUCLEOTIDE SEQUENCE [LARGE SCALE GENOMIC DNA]</scope>
</reference>